<dbReference type="Proteomes" id="UP000318823">
    <property type="component" value="Chromosome"/>
</dbReference>
<sequence length="115" mass="13385">MKKNILTFRSLTEQFYEDKTSGITIENNSGTNKLRFDIKAKIMDDTGDGVNEVRTFCFDWTLLKGQYNHSVKFIFHDSRLVSENDPRQVATMLKIAQKECVNNIFSIYCLLINQH</sequence>
<accession>A0AAP9IUL1</accession>
<evidence type="ECO:0000313" key="2">
    <source>
        <dbReference type="EMBL" id="QDM08067.1"/>
    </source>
</evidence>
<organism evidence="2 3">
    <name type="scientific">Bacteroides ovatus</name>
    <dbReference type="NCBI Taxonomy" id="28116"/>
    <lineage>
        <taxon>Bacteria</taxon>
        <taxon>Pseudomonadati</taxon>
        <taxon>Bacteroidota</taxon>
        <taxon>Bacteroidia</taxon>
        <taxon>Bacteroidales</taxon>
        <taxon>Bacteroidaceae</taxon>
        <taxon>Bacteroides</taxon>
    </lineage>
</organism>
<dbReference type="AlphaFoldDB" id="A0AAP9IUL1"/>
<feature type="domain" description="DUF2326" evidence="1">
    <location>
        <begin position="12"/>
        <end position="102"/>
    </location>
</feature>
<evidence type="ECO:0000313" key="3">
    <source>
        <dbReference type="Proteomes" id="UP000318823"/>
    </source>
</evidence>
<gene>
    <name evidence="2" type="ORF">DYI28_04700</name>
</gene>
<proteinExistence type="predicted"/>
<reference evidence="3" key="1">
    <citation type="journal article" date="2018" name="J. Anim. Genet.">
        <title>Acquired interbacterial defense systems protect against interspecies antagonism in the human gut microbiome.</title>
        <authorList>
            <person name="Ross B.D."/>
            <person name="Verster A.J."/>
            <person name="Radey M.C."/>
            <person name="Schmidtke D.T."/>
            <person name="Pope C.E."/>
            <person name="Hoffman L.R."/>
            <person name="Hajjar A."/>
            <person name="Peterson S.B."/>
            <person name="Borenstein E."/>
            <person name="Mougous J."/>
        </authorList>
    </citation>
    <scope>NUCLEOTIDE SEQUENCE [LARGE SCALE GENOMIC DNA]</scope>
    <source>
        <strain evidence="3">3725 D1 iv</strain>
    </source>
</reference>
<protein>
    <submittedName>
        <fullName evidence="2">DUF2326 domain-containing protein</fullName>
    </submittedName>
</protein>
<dbReference type="Pfam" id="PF10088">
    <property type="entry name" value="DUF2326"/>
    <property type="match status" value="1"/>
</dbReference>
<dbReference type="EMBL" id="CP041395">
    <property type="protein sequence ID" value="QDM08067.1"/>
    <property type="molecule type" value="Genomic_DNA"/>
</dbReference>
<name>A0AAP9IUL1_BACOV</name>
<dbReference type="InterPro" id="IPR018760">
    <property type="entry name" value="DUF2326"/>
</dbReference>
<evidence type="ECO:0000259" key="1">
    <source>
        <dbReference type="Pfam" id="PF10088"/>
    </source>
</evidence>